<evidence type="ECO:0000259" key="17">
    <source>
        <dbReference type="Pfam" id="PF02563"/>
    </source>
</evidence>
<feature type="domain" description="SLBB" evidence="19">
    <location>
        <begin position="206"/>
        <end position="283"/>
    </location>
</feature>
<evidence type="ECO:0000256" key="1">
    <source>
        <dbReference type="ARBA" id="ARBA00004571"/>
    </source>
</evidence>
<feature type="compositionally biased region" description="Polar residues" evidence="15">
    <location>
        <begin position="69"/>
        <end position="88"/>
    </location>
</feature>
<keyword evidence="21" id="KW-1185">Reference proteome</keyword>
<sequence length="937" mass="102475">MKRHFKRWIWPLMAALPLMASVSAQAVSISPQMIEQFKRLPAAEQQRLARQYGIDPAMLGGAASGSAGNFQEPNQPLVNPRGNQQVQEGQFPEEEPVKVEEGLKPYGYDLFAGEPTTYAPVSDVPVPADYVLGPGDQLQVQLFGKESSSHTLIVNRNGAVAFPDLGPIQVAGLSFAEAKALLMTQVSEQIIGVQASVTMGELRSIRVIIAGDAYRPGSYTVSALSTVTHALTMAGGLKEIGSLRDIQVKRNGKLVGRFDVYDLLMRGDASGDVRLQSGDVVFVPSVKATVAVDGDVRRPAIYELAGGEDMADVLAMAGGALPGAYPAASVVERYNQSHQRSIVNVDLTSEAGLNMHAKDGDRLMVRATTNELDGAITLVGQVARPGHYQWQDGMRFSNVIRSLSADLTWNSDASYALVIREMNLRGDISVLGVDLAAAVRQPRSEADILLMPRDKVIVFAERDAALDRRDLGALFIELASDETLQAMTQMEADELDAGLGSLELARRDEPQQPKPTPTTTQQQTANQPIQPNPNNVVAGVVIQEDQRSDQQAQLQLANKLKSTVLLALFQHDELIALSPQLTRKELLFPVLAKLANQARYNQIVQVVAIEGEVSHPGLYPLVEQGTVSQLVSLAGGLKESAYLTHAELSRSQVSDARGFRIEHMDVNLADVVYGDTAADIRLQGRDRLNVFAKPDWQDTPTVELRGEVRFPGIYAIQRGETLADVIERAGGFTEYAYPYGGVFTRESIRKQEQLEIARVVTGLRKELANRTLSEQGNYATVADTNAMLAQLEQIQATGRMVLNFEKVVERDPKNNLLAERGDLVYIPPMRQTIAVMGEVQHATSHRFDERLTVKDYLKLSGGASQRADEDRLYVIRADGSVMIPKSSFWFGGEQTLRPGDTIIMPLDTNYKDNLTLWSQITGIIYNTAVAISALNII</sequence>
<dbReference type="AlphaFoldDB" id="E1SUT7"/>
<dbReference type="PANTHER" id="PTHR33619:SF3">
    <property type="entry name" value="POLYSACCHARIDE EXPORT PROTEIN GFCE-RELATED"/>
    <property type="match status" value="1"/>
</dbReference>
<evidence type="ECO:0000313" key="20">
    <source>
        <dbReference type="EMBL" id="ADN75278.1"/>
    </source>
</evidence>
<evidence type="ECO:0000256" key="10">
    <source>
        <dbReference type="ARBA" id="ARBA00023114"/>
    </source>
</evidence>
<evidence type="ECO:0000256" key="12">
    <source>
        <dbReference type="ARBA" id="ARBA00023139"/>
    </source>
</evidence>
<feature type="domain" description="Soluble ligand binding" evidence="18">
    <location>
        <begin position="606"/>
        <end position="650"/>
    </location>
</feature>
<dbReference type="GeneID" id="67181314"/>
<dbReference type="GO" id="GO:0046930">
    <property type="term" value="C:pore complex"/>
    <property type="evidence" value="ECO:0007669"/>
    <property type="project" value="UniProtKB-KW"/>
</dbReference>
<feature type="compositionally biased region" description="Low complexity" evidence="15">
    <location>
        <begin position="517"/>
        <end position="534"/>
    </location>
</feature>
<keyword evidence="10" id="KW-0626">Porin</keyword>
<evidence type="ECO:0000256" key="11">
    <source>
        <dbReference type="ARBA" id="ARBA00023136"/>
    </source>
</evidence>
<dbReference type="Pfam" id="PF10531">
    <property type="entry name" value="SLBB"/>
    <property type="match status" value="4"/>
</dbReference>
<name>E1SUT7_FERBD</name>
<evidence type="ECO:0000256" key="5">
    <source>
        <dbReference type="ARBA" id="ARBA00022597"/>
    </source>
</evidence>
<evidence type="ECO:0000256" key="9">
    <source>
        <dbReference type="ARBA" id="ARBA00023065"/>
    </source>
</evidence>
<keyword evidence="14" id="KW-0449">Lipoprotein</keyword>
<dbReference type="GO" id="GO:0015159">
    <property type="term" value="F:polysaccharide transmembrane transporter activity"/>
    <property type="evidence" value="ECO:0007669"/>
    <property type="project" value="InterPro"/>
</dbReference>
<evidence type="ECO:0000256" key="2">
    <source>
        <dbReference type="ARBA" id="ARBA00009450"/>
    </source>
</evidence>
<evidence type="ECO:0000313" key="21">
    <source>
        <dbReference type="Proteomes" id="UP000006683"/>
    </source>
</evidence>
<dbReference type="Proteomes" id="UP000006683">
    <property type="component" value="Chromosome"/>
</dbReference>
<dbReference type="OrthoDB" id="9808948at2"/>
<dbReference type="RefSeq" id="WP_013344584.1">
    <property type="nucleotide sequence ID" value="NC_014541.1"/>
</dbReference>
<keyword evidence="9" id="KW-0406">Ion transport</keyword>
<keyword evidence="13" id="KW-0998">Cell outer membrane</keyword>
<organism evidence="20 21">
    <name type="scientific">Ferrimonas balearica (strain DSM 9799 / CCM 4581 / KCTC 23876 / PAT)</name>
    <dbReference type="NCBI Taxonomy" id="550540"/>
    <lineage>
        <taxon>Bacteria</taxon>
        <taxon>Pseudomonadati</taxon>
        <taxon>Pseudomonadota</taxon>
        <taxon>Gammaproteobacteria</taxon>
        <taxon>Alteromonadales</taxon>
        <taxon>Ferrimonadaceae</taxon>
        <taxon>Ferrimonas</taxon>
    </lineage>
</organism>
<dbReference type="Gene3D" id="3.10.560.10">
    <property type="entry name" value="Outer membrane lipoprotein wza domain like"/>
    <property type="match status" value="6"/>
</dbReference>
<evidence type="ECO:0000259" key="18">
    <source>
        <dbReference type="Pfam" id="PF10531"/>
    </source>
</evidence>
<evidence type="ECO:0000256" key="7">
    <source>
        <dbReference type="ARBA" id="ARBA00022729"/>
    </source>
</evidence>
<dbReference type="EMBL" id="CP002209">
    <property type="protein sequence ID" value="ADN75278.1"/>
    <property type="molecule type" value="Genomic_DNA"/>
</dbReference>
<feature type="chain" id="PRO_5003151501" evidence="16">
    <location>
        <begin position="27"/>
        <end position="937"/>
    </location>
</feature>
<keyword evidence="6" id="KW-0812">Transmembrane</keyword>
<gene>
    <name evidence="20" type="ordered locus">Fbal_1069</name>
</gene>
<evidence type="ECO:0000256" key="13">
    <source>
        <dbReference type="ARBA" id="ARBA00023237"/>
    </source>
</evidence>
<evidence type="ECO:0000256" key="16">
    <source>
        <dbReference type="SAM" id="SignalP"/>
    </source>
</evidence>
<evidence type="ECO:0000259" key="19">
    <source>
        <dbReference type="Pfam" id="PF22461"/>
    </source>
</evidence>
<keyword evidence="11" id="KW-0472">Membrane</keyword>
<dbReference type="GO" id="GO:0009279">
    <property type="term" value="C:cell outer membrane"/>
    <property type="evidence" value="ECO:0007669"/>
    <property type="project" value="UniProtKB-SubCell"/>
</dbReference>
<dbReference type="PANTHER" id="PTHR33619">
    <property type="entry name" value="POLYSACCHARIDE EXPORT PROTEIN GFCE-RELATED"/>
    <property type="match status" value="1"/>
</dbReference>
<dbReference type="InterPro" id="IPR054765">
    <property type="entry name" value="SLBB_dom"/>
</dbReference>
<dbReference type="GO" id="GO:0015288">
    <property type="term" value="F:porin activity"/>
    <property type="evidence" value="ECO:0007669"/>
    <property type="project" value="UniProtKB-KW"/>
</dbReference>
<evidence type="ECO:0000256" key="8">
    <source>
        <dbReference type="ARBA" id="ARBA00023047"/>
    </source>
</evidence>
<evidence type="ECO:0000256" key="4">
    <source>
        <dbReference type="ARBA" id="ARBA00022452"/>
    </source>
</evidence>
<dbReference type="GO" id="GO:0006811">
    <property type="term" value="P:monoatomic ion transport"/>
    <property type="evidence" value="ECO:0007669"/>
    <property type="project" value="UniProtKB-KW"/>
</dbReference>
<feature type="region of interest" description="Disordered" evidence="15">
    <location>
        <begin position="507"/>
        <end position="534"/>
    </location>
</feature>
<dbReference type="Pfam" id="PF02563">
    <property type="entry name" value="Poly_export"/>
    <property type="match status" value="1"/>
</dbReference>
<dbReference type="InterPro" id="IPR049712">
    <property type="entry name" value="Poly_export"/>
</dbReference>
<dbReference type="HOGENOM" id="CLU_011447_0_1_6"/>
<dbReference type="InterPro" id="IPR003715">
    <property type="entry name" value="Poly_export_N"/>
</dbReference>
<feature type="signal peptide" evidence="16">
    <location>
        <begin position="1"/>
        <end position="26"/>
    </location>
</feature>
<evidence type="ECO:0000256" key="3">
    <source>
        <dbReference type="ARBA" id="ARBA00022448"/>
    </source>
</evidence>
<comment type="similarity">
    <text evidence="2">Belongs to the BexD/CtrA/VexA family.</text>
</comment>
<feature type="domain" description="Polysaccharide export protein N-terminal" evidence="17">
    <location>
        <begin position="125"/>
        <end position="199"/>
    </location>
</feature>
<comment type="subcellular location">
    <subcellularLocation>
        <location evidence="1">Cell outer membrane</location>
        <topology evidence="1">Multi-pass membrane protein</topology>
    </subcellularLocation>
</comment>
<feature type="domain" description="Soluble ligand binding" evidence="18">
    <location>
        <begin position="703"/>
        <end position="737"/>
    </location>
</feature>
<reference evidence="20 21" key="1">
    <citation type="journal article" date="2010" name="Stand. Genomic Sci.">
        <title>Complete genome sequence of Ferrimonas balearica type strain (PAT).</title>
        <authorList>
            <person name="Nolan M."/>
            <person name="Sikorski J."/>
            <person name="Davenport K."/>
            <person name="Lucas S."/>
            <person name="Glavina Del Rio T."/>
            <person name="Tice H."/>
            <person name="Cheng J."/>
            <person name="Goodwin L."/>
            <person name="Pitluck S."/>
            <person name="Liolios K."/>
            <person name="Ivanova N."/>
            <person name="Mavromatis K."/>
            <person name="Ovchinnikova G."/>
            <person name="Pati A."/>
            <person name="Chen A."/>
            <person name="Palaniappan K."/>
            <person name="Land M."/>
            <person name="Hauser L."/>
            <person name="Chang Y."/>
            <person name="Jeffries C."/>
            <person name="Tapia R."/>
            <person name="Brettin T."/>
            <person name="Detter J."/>
            <person name="Han C."/>
            <person name="Yasawong M."/>
            <person name="Rohde M."/>
            <person name="Tindall B."/>
            <person name="Goker M."/>
            <person name="Woyke T."/>
            <person name="Bristow J."/>
            <person name="Eisen J."/>
            <person name="Markowitz V."/>
            <person name="Hugenholtz P."/>
            <person name="Kyrpides N."/>
            <person name="Klenk H."/>
            <person name="Lapidus A."/>
        </authorList>
    </citation>
    <scope>NUCLEOTIDE SEQUENCE [LARGE SCALE GENOMIC DNA]</scope>
    <source>
        <strain evidence="21">DSM 9799 / CCM 4581 / KCTC 23876 / PAT</strain>
    </source>
</reference>
<dbReference type="InterPro" id="IPR019554">
    <property type="entry name" value="Soluble_ligand-bd"/>
</dbReference>
<dbReference type="STRING" id="550540.Fbal_1069"/>
<keyword evidence="5" id="KW-0762">Sugar transport</keyword>
<evidence type="ECO:0000256" key="15">
    <source>
        <dbReference type="SAM" id="MobiDB-lite"/>
    </source>
</evidence>
<dbReference type="Pfam" id="PF22461">
    <property type="entry name" value="SLBB_2"/>
    <property type="match status" value="1"/>
</dbReference>
<proteinExistence type="inferred from homology"/>
<dbReference type="KEGG" id="fbl:Fbal_1069"/>
<accession>E1SUT7</accession>
<dbReference type="Gene3D" id="3.30.1950.10">
    <property type="entry name" value="wza like domain"/>
    <property type="match status" value="1"/>
</dbReference>
<evidence type="ECO:0000256" key="14">
    <source>
        <dbReference type="ARBA" id="ARBA00023288"/>
    </source>
</evidence>
<feature type="domain" description="Soluble ligand binding" evidence="18">
    <location>
        <begin position="290"/>
        <end position="336"/>
    </location>
</feature>
<keyword evidence="4" id="KW-1134">Transmembrane beta strand</keyword>
<keyword evidence="12" id="KW-0564">Palmitate</keyword>
<keyword evidence="8" id="KW-0625">Polysaccharide transport</keyword>
<dbReference type="eggNOG" id="COG1596">
    <property type="taxonomic scope" value="Bacteria"/>
</dbReference>
<evidence type="ECO:0000256" key="6">
    <source>
        <dbReference type="ARBA" id="ARBA00022692"/>
    </source>
</evidence>
<keyword evidence="3" id="KW-0813">Transport</keyword>
<feature type="region of interest" description="Disordered" evidence="15">
    <location>
        <begin position="63"/>
        <end position="97"/>
    </location>
</feature>
<keyword evidence="7 16" id="KW-0732">Signal</keyword>
<protein>
    <submittedName>
        <fullName evidence="20">Polysaccharide export protein</fullName>
    </submittedName>
</protein>
<feature type="domain" description="Soluble ligand binding" evidence="18">
    <location>
        <begin position="833"/>
        <end position="882"/>
    </location>
</feature>